<dbReference type="HOGENOM" id="CLU_2441244_0_0_1"/>
<proteinExistence type="predicted"/>
<dbReference type="Pfam" id="PF24840">
    <property type="entry name" value="NTF2_SigF"/>
    <property type="match status" value="1"/>
</dbReference>
<dbReference type="RefSeq" id="XP_001889638.1">
    <property type="nucleotide sequence ID" value="XM_001889603.1"/>
</dbReference>
<keyword evidence="3" id="KW-1185">Reference proteome</keyword>
<dbReference type="OrthoDB" id="2344312at2759"/>
<gene>
    <name evidence="2" type="ORF">LACBIDRAFT_316179</name>
</gene>
<dbReference type="KEGG" id="lbc:LACBIDRAFT_316179"/>
<dbReference type="GeneID" id="6085281"/>
<reference evidence="2 3" key="1">
    <citation type="journal article" date="2008" name="Nature">
        <title>The genome of Laccaria bicolor provides insights into mycorrhizal symbiosis.</title>
        <authorList>
            <person name="Martin F."/>
            <person name="Aerts A."/>
            <person name="Ahren D."/>
            <person name="Brun A."/>
            <person name="Danchin E.G.J."/>
            <person name="Duchaussoy F."/>
            <person name="Gibon J."/>
            <person name="Kohler A."/>
            <person name="Lindquist E."/>
            <person name="Pereda V."/>
            <person name="Salamov A."/>
            <person name="Shapiro H.J."/>
            <person name="Wuyts J."/>
            <person name="Blaudez D."/>
            <person name="Buee M."/>
            <person name="Brokstein P."/>
            <person name="Canbaeck B."/>
            <person name="Cohen D."/>
            <person name="Courty P.E."/>
            <person name="Coutinho P.M."/>
            <person name="Delaruelle C."/>
            <person name="Detter J.C."/>
            <person name="Deveau A."/>
            <person name="DiFazio S."/>
            <person name="Duplessis S."/>
            <person name="Fraissinet-Tachet L."/>
            <person name="Lucic E."/>
            <person name="Frey-Klett P."/>
            <person name="Fourrey C."/>
            <person name="Feussner I."/>
            <person name="Gay G."/>
            <person name="Grimwood J."/>
            <person name="Hoegger P.J."/>
            <person name="Jain P."/>
            <person name="Kilaru S."/>
            <person name="Labbe J."/>
            <person name="Lin Y.C."/>
            <person name="Legue V."/>
            <person name="Le Tacon F."/>
            <person name="Marmeisse R."/>
            <person name="Melayah D."/>
            <person name="Montanini B."/>
            <person name="Muratet M."/>
            <person name="Nehls U."/>
            <person name="Niculita-Hirzel H."/>
            <person name="Oudot-Le Secq M.P."/>
            <person name="Peter M."/>
            <person name="Quesneville H."/>
            <person name="Rajashekar B."/>
            <person name="Reich M."/>
            <person name="Rouhier N."/>
            <person name="Schmutz J."/>
            <person name="Yin T."/>
            <person name="Chalot M."/>
            <person name="Henrissat B."/>
            <person name="Kuees U."/>
            <person name="Lucas S."/>
            <person name="Van de Peer Y."/>
            <person name="Podila G.K."/>
            <person name="Polle A."/>
            <person name="Pukkila P.J."/>
            <person name="Richardson P.M."/>
            <person name="Rouze P."/>
            <person name="Sanders I.R."/>
            <person name="Stajich J.E."/>
            <person name="Tunlid A."/>
            <person name="Tuskan G."/>
            <person name="Grigoriev I.V."/>
        </authorList>
    </citation>
    <scope>NUCLEOTIDE SEQUENCE [LARGE SCALE GENOMIC DNA]</scope>
    <source>
        <strain evidence="3">S238N-H82 / ATCC MYA-4686</strain>
    </source>
</reference>
<dbReference type="STRING" id="486041.B0E0C9"/>
<evidence type="ECO:0000313" key="2">
    <source>
        <dbReference type="EMBL" id="EDQ99661.1"/>
    </source>
</evidence>
<evidence type="ECO:0000313" key="3">
    <source>
        <dbReference type="Proteomes" id="UP000001194"/>
    </source>
</evidence>
<dbReference type="EMBL" id="DS547160">
    <property type="protein sequence ID" value="EDQ99661.1"/>
    <property type="molecule type" value="Genomic_DNA"/>
</dbReference>
<dbReference type="InterPro" id="IPR057514">
    <property type="entry name" value="NTF2_SigF"/>
</dbReference>
<dbReference type="PANTHER" id="PTHR35393">
    <property type="entry name" value="CHROMOSOME 1, WHOLE GENOME SHOTGUN SEQUENCE"/>
    <property type="match status" value="1"/>
</dbReference>
<dbReference type="AlphaFoldDB" id="B0E0C9"/>
<sequence>MEDPQLEIRDVLRLIVSSPSADDQAAAVKKYFIHNAGFNHPLFHIEPGPSSRSTILGVYQYGCSPFVERLDSQQSFCPKESLRLENSPGF</sequence>
<dbReference type="InParanoid" id="B0E0C9"/>
<protein>
    <submittedName>
        <fullName evidence="2">Predicted protein</fullName>
    </submittedName>
</protein>
<dbReference type="Proteomes" id="UP000001194">
    <property type="component" value="Unassembled WGS sequence"/>
</dbReference>
<feature type="domain" description="SigF-like NTF2-like" evidence="1">
    <location>
        <begin position="1"/>
        <end position="61"/>
    </location>
</feature>
<organism evidence="3">
    <name type="scientific">Laccaria bicolor (strain S238N-H82 / ATCC MYA-4686)</name>
    <name type="common">Bicoloured deceiver</name>
    <name type="synonym">Laccaria laccata var. bicolor</name>
    <dbReference type="NCBI Taxonomy" id="486041"/>
    <lineage>
        <taxon>Eukaryota</taxon>
        <taxon>Fungi</taxon>
        <taxon>Dikarya</taxon>
        <taxon>Basidiomycota</taxon>
        <taxon>Agaricomycotina</taxon>
        <taxon>Agaricomycetes</taxon>
        <taxon>Agaricomycetidae</taxon>
        <taxon>Agaricales</taxon>
        <taxon>Agaricineae</taxon>
        <taxon>Hydnangiaceae</taxon>
        <taxon>Laccaria</taxon>
    </lineage>
</organism>
<name>B0E0C9_LACBS</name>
<dbReference type="PANTHER" id="PTHR35393:SF1">
    <property type="entry name" value="SNOAL-LIKE DOMAIN-CONTAINING PROTEIN"/>
    <property type="match status" value="1"/>
</dbReference>
<accession>B0E0C9</accession>
<evidence type="ECO:0000259" key="1">
    <source>
        <dbReference type="Pfam" id="PF24840"/>
    </source>
</evidence>